<sequence length="283" mass="31496">MDSAAGEQTRFWRAADLGGVELLHARYIEQRFAPHVHEGFVFTVIEHGAQRFHHRGSDHLAPVGSMVLINPDEVHTGSKAHDEGWLYRAFYPEIEQVTGVLDELQLAPRGLPSFASSVLQDAELSRVFVGLHRLLESGASALQQQTCWREAMLMLFRRHARIPEPAPAGDEPLAVARARELLAARLVEPPSLEELAAAVNLSPFHFARVFRRATGLPPHAWLKQRRLEQARALLKDGCVPVNVAAQLGFADQSHLSRQFKQAYGVAPGEYRAACARSFKTDLH</sequence>
<organism evidence="6 7">
    <name type="scientific">Pseudomonas jinjuensis</name>
    <dbReference type="NCBI Taxonomy" id="198616"/>
    <lineage>
        <taxon>Bacteria</taxon>
        <taxon>Pseudomonadati</taxon>
        <taxon>Pseudomonadota</taxon>
        <taxon>Gammaproteobacteria</taxon>
        <taxon>Pseudomonadales</taxon>
        <taxon>Pseudomonadaceae</taxon>
        <taxon>Pseudomonas</taxon>
    </lineage>
</organism>
<evidence type="ECO:0000256" key="4">
    <source>
        <dbReference type="ARBA" id="ARBA00037345"/>
    </source>
</evidence>
<name>A0A1H0A8C9_9PSED</name>
<keyword evidence="2 6" id="KW-0238">DNA-binding</keyword>
<feature type="domain" description="HTH araC/xylS-type" evidence="5">
    <location>
        <begin position="176"/>
        <end position="273"/>
    </location>
</feature>
<protein>
    <submittedName>
        <fullName evidence="6">AraC-type DNA-binding protein</fullName>
    </submittedName>
</protein>
<accession>A0A1H0A8C9</accession>
<keyword evidence="7" id="KW-1185">Reference proteome</keyword>
<dbReference type="InterPro" id="IPR037923">
    <property type="entry name" value="HTH-like"/>
</dbReference>
<evidence type="ECO:0000259" key="5">
    <source>
        <dbReference type="PROSITE" id="PS01124"/>
    </source>
</evidence>
<dbReference type="PANTHER" id="PTHR46796">
    <property type="entry name" value="HTH-TYPE TRANSCRIPTIONAL ACTIVATOR RHAS-RELATED"/>
    <property type="match status" value="1"/>
</dbReference>
<dbReference type="AlphaFoldDB" id="A0A1H0A8C9"/>
<dbReference type="InterPro" id="IPR009057">
    <property type="entry name" value="Homeodomain-like_sf"/>
</dbReference>
<dbReference type="Gene3D" id="1.10.10.60">
    <property type="entry name" value="Homeodomain-like"/>
    <property type="match status" value="2"/>
</dbReference>
<evidence type="ECO:0000313" key="7">
    <source>
        <dbReference type="Proteomes" id="UP000242957"/>
    </source>
</evidence>
<dbReference type="PANTHER" id="PTHR46796:SF2">
    <property type="entry name" value="TRANSCRIPTIONAL REGULATORY PROTEIN"/>
    <property type="match status" value="1"/>
</dbReference>
<dbReference type="STRING" id="198616.SAMN05216193_102138"/>
<dbReference type="Proteomes" id="UP000242957">
    <property type="component" value="Unassembled WGS sequence"/>
</dbReference>
<comment type="function">
    <text evidence="4">Regulatory protein of the TOL plasmid xyl operons. XylS activates the xylXYZLTEGFJQKIH operon required for the degradation of toluene, m-xylene and p-xylene.</text>
</comment>
<evidence type="ECO:0000313" key="6">
    <source>
        <dbReference type="EMBL" id="SDN29992.1"/>
    </source>
</evidence>
<gene>
    <name evidence="6" type="ORF">SAMN05216193_102138</name>
</gene>
<dbReference type="EMBL" id="FNIJ01000002">
    <property type="protein sequence ID" value="SDN29992.1"/>
    <property type="molecule type" value="Genomic_DNA"/>
</dbReference>
<reference evidence="7" key="1">
    <citation type="submission" date="2016-10" db="EMBL/GenBank/DDBJ databases">
        <authorList>
            <person name="Varghese N."/>
            <person name="Submissions S."/>
        </authorList>
    </citation>
    <scope>NUCLEOTIDE SEQUENCE [LARGE SCALE GENOMIC DNA]</scope>
    <source>
        <strain evidence="7">JCM 21621</strain>
    </source>
</reference>
<evidence type="ECO:0000256" key="1">
    <source>
        <dbReference type="ARBA" id="ARBA00023015"/>
    </source>
</evidence>
<evidence type="ECO:0000256" key="2">
    <source>
        <dbReference type="ARBA" id="ARBA00023125"/>
    </source>
</evidence>
<dbReference type="SUPFAM" id="SSF51215">
    <property type="entry name" value="Regulatory protein AraC"/>
    <property type="match status" value="1"/>
</dbReference>
<dbReference type="InterPro" id="IPR018060">
    <property type="entry name" value="HTH_AraC"/>
</dbReference>
<dbReference type="Pfam" id="PF02311">
    <property type="entry name" value="AraC_binding"/>
    <property type="match status" value="1"/>
</dbReference>
<dbReference type="RefSeq" id="WP_084309909.1">
    <property type="nucleotide sequence ID" value="NZ_FNIJ01000002.1"/>
</dbReference>
<keyword evidence="1" id="KW-0805">Transcription regulation</keyword>
<dbReference type="PROSITE" id="PS01124">
    <property type="entry name" value="HTH_ARAC_FAMILY_2"/>
    <property type="match status" value="1"/>
</dbReference>
<dbReference type="InterPro" id="IPR050204">
    <property type="entry name" value="AraC_XylS_family_regulators"/>
</dbReference>
<dbReference type="SUPFAM" id="SSF46689">
    <property type="entry name" value="Homeodomain-like"/>
    <property type="match status" value="2"/>
</dbReference>
<dbReference type="SMART" id="SM00342">
    <property type="entry name" value="HTH_ARAC"/>
    <property type="match status" value="1"/>
</dbReference>
<dbReference type="GO" id="GO:0043565">
    <property type="term" value="F:sequence-specific DNA binding"/>
    <property type="evidence" value="ECO:0007669"/>
    <property type="project" value="InterPro"/>
</dbReference>
<evidence type="ECO:0000256" key="3">
    <source>
        <dbReference type="ARBA" id="ARBA00023163"/>
    </source>
</evidence>
<dbReference type="InterPro" id="IPR003313">
    <property type="entry name" value="AraC-bd"/>
</dbReference>
<dbReference type="OrthoDB" id="9809338at2"/>
<proteinExistence type="predicted"/>
<dbReference type="Pfam" id="PF12833">
    <property type="entry name" value="HTH_18"/>
    <property type="match status" value="1"/>
</dbReference>
<keyword evidence="3" id="KW-0804">Transcription</keyword>
<dbReference type="GO" id="GO:0003700">
    <property type="term" value="F:DNA-binding transcription factor activity"/>
    <property type="evidence" value="ECO:0007669"/>
    <property type="project" value="InterPro"/>
</dbReference>